<organism evidence="1 2">
    <name type="scientific">Saccharopolyspora taberi</name>
    <dbReference type="NCBI Taxonomy" id="60895"/>
    <lineage>
        <taxon>Bacteria</taxon>
        <taxon>Bacillati</taxon>
        <taxon>Actinomycetota</taxon>
        <taxon>Actinomycetes</taxon>
        <taxon>Pseudonocardiales</taxon>
        <taxon>Pseudonocardiaceae</taxon>
        <taxon>Saccharopolyspora</taxon>
    </lineage>
</organism>
<dbReference type="Proteomes" id="UP001500979">
    <property type="component" value="Unassembled WGS sequence"/>
</dbReference>
<sequence>MRPLHDELGSLKQELATRTTTASAVQQQLDALREHLRHAVWHAALDDATRADLQAALDG</sequence>
<comment type="caution">
    <text evidence="1">The sequence shown here is derived from an EMBL/GenBank/DDBJ whole genome shotgun (WGS) entry which is preliminary data.</text>
</comment>
<accession>A0ABN3VDW4</accession>
<proteinExistence type="predicted"/>
<protein>
    <submittedName>
        <fullName evidence="1">Uncharacterized protein</fullName>
    </submittedName>
</protein>
<gene>
    <name evidence="1" type="ORF">GCM10010470_30690</name>
</gene>
<reference evidence="1 2" key="1">
    <citation type="journal article" date="2019" name="Int. J. Syst. Evol. Microbiol.">
        <title>The Global Catalogue of Microorganisms (GCM) 10K type strain sequencing project: providing services to taxonomists for standard genome sequencing and annotation.</title>
        <authorList>
            <consortium name="The Broad Institute Genomics Platform"/>
            <consortium name="The Broad Institute Genome Sequencing Center for Infectious Disease"/>
            <person name="Wu L."/>
            <person name="Ma J."/>
        </authorList>
    </citation>
    <scope>NUCLEOTIDE SEQUENCE [LARGE SCALE GENOMIC DNA]</scope>
    <source>
        <strain evidence="1 2">JCM 9383</strain>
    </source>
</reference>
<evidence type="ECO:0000313" key="1">
    <source>
        <dbReference type="EMBL" id="GAA2793686.1"/>
    </source>
</evidence>
<name>A0ABN3VDW4_9PSEU</name>
<keyword evidence="2" id="KW-1185">Reference proteome</keyword>
<dbReference type="EMBL" id="BAAAUX010000014">
    <property type="protein sequence ID" value="GAA2793686.1"/>
    <property type="molecule type" value="Genomic_DNA"/>
</dbReference>
<evidence type="ECO:0000313" key="2">
    <source>
        <dbReference type="Proteomes" id="UP001500979"/>
    </source>
</evidence>